<dbReference type="InterPro" id="IPR010736">
    <property type="entry name" value="SHIPPO-rpt"/>
</dbReference>
<evidence type="ECO:0000256" key="3">
    <source>
        <dbReference type="ARBA" id="ARBA00022490"/>
    </source>
</evidence>
<evidence type="ECO:0000313" key="5">
    <source>
        <dbReference type="Ensembl" id="ENSHCOP00000020342.1"/>
    </source>
</evidence>
<protein>
    <submittedName>
        <fullName evidence="5">Sperm-tail PG-rich repeat containing 4</fullName>
    </submittedName>
</protein>
<dbReference type="GO" id="GO:0005737">
    <property type="term" value="C:cytoplasm"/>
    <property type="evidence" value="ECO:0007669"/>
    <property type="project" value="UniProtKB-SubCell"/>
</dbReference>
<evidence type="ECO:0000256" key="2">
    <source>
        <dbReference type="ARBA" id="ARBA00004496"/>
    </source>
</evidence>
<dbReference type="GO" id="GO:0003682">
    <property type="term" value="F:chromatin binding"/>
    <property type="evidence" value="ECO:0007669"/>
    <property type="project" value="TreeGrafter"/>
</dbReference>
<dbReference type="Pfam" id="PF07004">
    <property type="entry name" value="SHIPPO-rpt"/>
    <property type="match status" value="1"/>
</dbReference>
<dbReference type="GO" id="GO:0001939">
    <property type="term" value="C:female pronucleus"/>
    <property type="evidence" value="ECO:0007669"/>
    <property type="project" value="TreeGrafter"/>
</dbReference>
<name>A0A3Q2Z2Y2_HIPCM</name>
<evidence type="ECO:0000256" key="1">
    <source>
        <dbReference type="ARBA" id="ARBA00004123"/>
    </source>
</evidence>
<dbReference type="GO" id="GO:0042585">
    <property type="term" value="C:germinal vesicle"/>
    <property type="evidence" value="ECO:0007669"/>
    <property type="project" value="TreeGrafter"/>
</dbReference>
<reference evidence="5" key="1">
    <citation type="submission" date="2025-08" db="UniProtKB">
        <authorList>
            <consortium name="Ensembl"/>
        </authorList>
    </citation>
    <scope>IDENTIFICATION</scope>
</reference>
<comment type="subcellular location">
    <subcellularLocation>
        <location evidence="2">Cytoplasm</location>
    </subcellularLocation>
    <subcellularLocation>
        <location evidence="1">Nucleus</location>
    </subcellularLocation>
</comment>
<dbReference type="Ensembl" id="ENSHCOT00000006409.1">
    <property type="protein sequence ID" value="ENSHCOP00000020342.1"/>
    <property type="gene ID" value="ENSHCOG00000006353.1"/>
</dbReference>
<reference evidence="5" key="2">
    <citation type="submission" date="2025-09" db="UniProtKB">
        <authorList>
            <consortium name="Ensembl"/>
        </authorList>
    </citation>
    <scope>IDENTIFICATION</scope>
</reference>
<dbReference type="PANTHER" id="PTHR35678">
    <property type="entry name" value="PROTEIN STPG4"/>
    <property type="match status" value="1"/>
</dbReference>
<keyword evidence="3" id="KW-0963">Cytoplasm</keyword>
<dbReference type="AlphaFoldDB" id="A0A3Q2Z2Y2"/>
<dbReference type="GO" id="GO:0001940">
    <property type="term" value="C:male pronucleus"/>
    <property type="evidence" value="ECO:0007669"/>
    <property type="project" value="TreeGrafter"/>
</dbReference>
<proteinExistence type="predicted"/>
<sequence length="219" mass="24362">GPTPLYCAQGLFWQGDIGNLSAGCHLATPLDTSMTGLDRIRELIEESDVNPIRKSCGFKGTDRERQPMGLKTGELQSVSSPNFSFLLSFPSPSTKIEEKSPLCSFVFSLLSVHHCSFFFFFYDSPIVHFLLRRHAIFRSSVQRIPFPPKEGPAPGAYTLSSKPADGITSCFKSKLPRLHSVHSVTPGPGAYEPHWKWLDNLTLKTTVEPSFSLLFRNTP</sequence>
<keyword evidence="4" id="KW-0539">Nucleus</keyword>
<keyword evidence="6" id="KW-1185">Reference proteome</keyword>
<dbReference type="PANTHER" id="PTHR35678:SF1">
    <property type="entry name" value="PROTEIN STPG4"/>
    <property type="match status" value="1"/>
</dbReference>
<dbReference type="Proteomes" id="UP000264820">
    <property type="component" value="Unplaced"/>
</dbReference>
<evidence type="ECO:0000313" key="6">
    <source>
        <dbReference type="Proteomes" id="UP000264820"/>
    </source>
</evidence>
<organism evidence="5 6">
    <name type="scientific">Hippocampus comes</name>
    <name type="common">Tiger tail seahorse</name>
    <dbReference type="NCBI Taxonomy" id="109280"/>
    <lineage>
        <taxon>Eukaryota</taxon>
        <taxon>Metazoa</taxon>
        <taxon>Chordata</taxon>
        <taxon>Craniata</taxon>
        <taxon>Vertebrata</taxon>
        <taxon>Euteleostomi</taxon>
        <taxon>Actinopterygii</taxon>
        <taxon>Neopterygii</taxon>
        <taxon>Teleostei</taxon>
        <taxon>Neoteleostei</taxon>
        <taxon>Acanthomorphata</taxon>
        <taxon>Syngnathiaria</taxon>
        <taxon>Syngnathiformes</taxon>
        <taxon>Syngnathoidei</taxon>
        <taxon>Syngnathidae</taxon>
        <taxon>Hippocampus</taxon>
    </lineage>
</organism>
<accession>A0A3Q2Z2Y2</accession>
<dbReference type="GO" id="GO:0044727">
    <property type="term" value="P:epigenetic programing of male pronucleus"/>
    <property type="evidence" value="ECO:0007669"/>
    <property type="project" value="TreeGrafter"/>
</dbReference>
<evidence type="ECO:0000256" key="4">
    <source>
        <dbReference type="ARBA" id="ARBA00023242"/>
    </source>
</evidence>
<dbReference type="GO" id="GO:0042393">
    <property type="term" value="F:histone binding"/>
    <property type="evidence" value="ECO:0007669"/>
    <property type="project" value="TreeGrafter"/>
</dbReference>